<accession>A0ABD1X446</accession>
<dbReference type="PANTHER" id="PTHR34105:SF1">
    <property type="entry name" value="PROLINE-, GLUTAMIC ACID- AND LEUCINE-RICH PROTEIN 1"/>
    <property type="match status" value="1"/>
</dbReference>
<dbReference type="Proteomes" id="UP001604277">
    <property type="component" value="Unassembled WGS sequence"/>
</dbReference>
<evidence type="ECO:0000256" key="1">
    <source>
        <dbReference type="SAM" id="MobiDB-lite"/>
    </source>
</evidence>
<protein>
    <recommendedName>
        <fullName evidence="4">Proline-, glutamic acid- and leucine-rich protein 1</fullName>
    </recommendedName>
</protein>
<feature type="region of interest" description="Disordered" evidence="1">
    <location>
        <begin position="160"/>
        <end position="185"/>
    </location>
</feature>
<comment type="caution">
    <text evidence="2">The sequence shown here is derived from an EMBL/GenBank/DDBJ whole genome shotgun (WGS) entry which is preliminary data.</text>
</comment>
<dbReference type="PANTHER" id="PTHR34105">
    <property type="entry name" value="PROLINE-, GLUTAMIC ACID- AND LEUCINE-RICH PROTEIN 1"/>
    <property type="match status" value="1"/>
</dbReference>
<evidence type="ECO:0000313" key="2">
    <source>
        <dbReference type="EMBL" id="KAL2555633.1"/>
    </source>
</evidence>
<proteinExistence type="predicted"/>
<dbReference type="AlphaFoldDB" id="A0ABD1X446"/>
<dbReference type="EMBL" id="JBFOLJ010000001">
    <property type="protein sequence ID" value="KAL2555633.1"/>
    <property type="molecule type" value="Genomic_DNA"/>
</dbReference>
<gene>
    <name evidence="2" type="ORF">Fot_00372</name>
</gene>
<sequence>MYCCCTMLTNSYPVQVPVPVRAVVSLAGRVLMVDGSFSQASYPSMTTMKQELICSELPLLQLHSLEMLFAIVKGLHCQISSHVTDVIRLLTEYFGRCILPMLRIKVYSILKVLLLSMGVGVAVHLSQEVVTNAFMDLESFGDERKGTRFGVHANASVETLPQSRQRKRKQASMTESLQEQPDRDGLEVAMPQNPAELSVKVAALEALEALLTVGGSLRSESWRANVDYLLMTVATNACKGGWAKEERSIFLCDEPTPLWADFQLASLRAFLASLLSPGRVRPPYLSLGLELFRRGMQETGSRLAEYCRHALLTVEVLIHPRALPLGDFSSTIDNYEGLSGKVPENVTFQTRTFGKGIVEPESDDDLYKNWLENDDEMEEVTESERNTNYTAEPSVAVRGPSPVKLPDESEPGVLASGATVRITVDRDDVMVELREIKSIGDYQLGEQVPSTVAGDYPGAHSSRVVSGSDALDPMDTKMALVSNDTAIHEENAEKNVSGTKDGGFNTIMERISSTLISNSEKSKGLTGESDNELSMNSLPDIIDGDPDSD</sequence>
<keyword evidence="3" id="KW-1185">Reference proteome</keyword>
<evidence type="ECO:0000313" key="3">
    <source>
        <dbReference type="Proteomes" id="UP001604277"/>
    </source>
</evidence>
<reference evidence="3" key="1">
    <citation type="submission" date="2024-07" db="EMBL/GenBank/DDBJ databases">
        <title>Two chromosome-level genome assemblies of Korean endemic species Abeliophyllum distichum and Forsythia ovata (Oleaceae).</title>
        <authorList>
            <person name="Jang H."/>
        </authorList>
    </citation>
    <scope>NUCLEOTIDE SEQUENCE [LARGE SCALE GENOMIC DNA]</scope>
</reference>
<evidence type="ECO:0008006" key="4">
    <source>
        <dbReference type="Google" id="ProtNLM"/>
    </source>
</evidence>
<name>A0ABD1X446_9LAMI</name>
<organism evidence="2 3">
    <name type="scientific">Forsythia ovata</name>
    <dbReference type="NCBI Taxonomy" id="205694"/>
    <lineage>
        <taxon>Eukaryota</taxon>
        <taxon>Viridiplantae</taxon>
        <taxon>Streptophyta</taxon>
        <taxon>Embryophyta</taxon>
        <taxon>Tracheophyta</taxon>
        <taxon>Spermatophyta</taxon>
        <taxon>Magnoliopsida</taxon>
        <taxon>eudicotyledons</taxon>
        <taxon>Gunneridae</taxon>
        <taxon>Pentapetalae</taxon>
        <taxon>asterids</taxon>
        <taxon>lamiids</taxon>
        <taxon>Lamiales</taxon>
        <taxon>Oleaceae</taxon>
        <taxon>Forsythieae</taxon>
        <taxon>Forsythia</taxon>
    </lineage>
</organism>
<feature type="region of interest" description="Disordered" evidence="1">
    <location>
        <begin position="515"/>
        <end position="549"/>
    </location>
</feature>